<comment type="caution">
    <text evidence="4">The sequence shown here is derived from an EMBL/GenBank/DDBJ whole genome shotgun (WGS) entry which is preliminary data.</text>
</comment>
<dbReference type="PROSITE" id="PS50222">
    <property type="entry name" value="EF_HAND_2"/>
    <property type="match status" value="1"/>
</dbReference>
<gene>
    <name evidence="4" type="ORF">Q9295_10865</name>
</gene>
<accession>A0ABU0VYP6</accession>
<feature type="signal peptide" evidence="2">
    <location>
        <begin position="1"/>
        <end position="20"/>
    </location>
</feature>
<dbReference type="Gene3D" id="1.10.238.10">
    <property type="entry name" value="EF-hand"/>
    <property type="match status" value="1"/>
</dbReference>
<keyword evidence="2" id="KW-0732">Signal</keyword>
<feature type="domain" description="EF-hand" evidence="3">
    <location>
        <begin position="58"/>
        <end position="84"/>
    </location>
</feature>
<dbReference type="PROSITE" id="PS00018">
    <property type="entry name" value="EF_HAND_1"/>
    <property type="match status" value="1"/>
</dbReference>
<evidence type="ECO:0000313" key="4">
    <source>
        <dbReference type="EMBL" id="MDQ2066877.1"/>
    </source>
</evidence>
<evidence type="ECO:0000313" key="5">
    <source>
        <dbReference type="Proteomes" id="UP001239680"/>
    </source>
</evidence>
<feature type="compositionally biased region" description="Basic and acidic residues" evidence="1">
    <location>
        <begin position="85"/>
        <end position="104"/>
    </location>
</feature>
<dbReference type="InterPro" id="IPR018247">
    <property type="entry name" value="EF_Hand_1_Ca_BS"/>
</dbReference>
<dbReference type="RefSeq" id="WP_306680588.1">
    <property type="nucleotide sequence ID" value="NZ_JAVDBT010000009.1"/>
</dbReference>
<dbReference type="Proteomes" id="UP001239680">
    <property type="component" value="Unassembled WGS sequence"/>
</dbReference>
<reference evidence="4 5" key="1">
    <citation type="submission" date="2023-08" db="EMBL/GenBank/DDBJ databases">
        <title>Characterization of two Paracoccaceae strains isolated from Phycosphere and proposal of Xinfangfangia lacusdiani sp. nov.</title>
        <authorList>
            <person name="Deng Y."/>
            <person name="Zhang Y.Q."/>
        </authorList>
    </citation>
    <scope>NUCLEOTIDE SEQUENCE [LARGE SCALE GENOMIC DNA]</scope>
    <source>
        <strain evidence="4 5">CPCC 101601</strain>
    </source>
</reference>
<keyword evidence="5" id="KW-1185">Reference proteome</keyword>
<feature type="region of interest" description="Disordered" evidence="1">
    <location>
        <begin position="82"/>
        <end position="104"/>
    </location>
</feature>
<dbReference type="InterPro" id="IPR002048">
    <property type="entry name" value="EF_hand_dom"/>
</dbReference>
<name>A0ABU0VYP6_9RHOB</name>
<proteinExistence type="predicted"/>
<sequence>MKRLSLTLTAVALLAGPALAQETVVVNTMPVVVDSDGDGRYTVEDLRVVWVELSDDDYKVIDVDADGFVSEDELKSAWEQQSVLKENKNGNADEKKDGEAGNAG</sequence>
<organism evidence="4 5">
    <name type="scientific">Pseudogemmobacter lacusdianii</name>
    <dbReference type="NCBI Taxonomy" id="3069608"/>
    <lineage>
        <taxon>Bacteria</taxon>
        <taxon>Pseudomonadati</taxon>
        <taxon>Pseudomonadota</taxon>
        <taxon>Alphaproteobacteria</taxon>
        <taxon>Rhodobacterales</taxon>
        <taxon>Paracoccaceae</taxon>
        <taxon>Pseudogemmobacter</taxon>
    </lineage>
</organism>
<dbReference type="SUPFAM" id="SSF47473">
    <property type="entry name" value="EF-hand"/>
    <property type="match status" value="1"/>
</dbReference>
<evidence type="ECO:0000256" key="2">
    <source>
        <dbReference type="SAM" id="SignalP"/>
    </source>
</evidence>
<evidence type="ECO:0000259" key="3">
    <source>
        <dbReference type="PROSITE" id="PS50222"/>
    </source>
</evidence>
<evidence type="ECO:0000256" key="1">
    <source>
        <dbReference type="SAM" id="MobiDB-lite"/>
    </source>
</evidence>
<dbReference type="EMBL" id="JAVDBT010000009">
    <property type="protein sequence ID" value="MDQ2066877.1"/>
    <property type="molecule type" value="Genomic_DNA"/>
</dbReference>
<dbReference type="InterPro" id="IPR011992">
    <property type="entry name" value="EF-hand-dom_pair"/>
</dbReference>
<protein>
    <recommendedName>
        <fullName evidence="3">EF-hand domain-containing protein</fullName>
    </recommendedName>
</protein>
<feature type="chain" id="PRO_5045645687" description="EF-hand domain-containing protein" evidence="2">
    <location>
        <begin position="21"/>
        <end position="104"/>
    </location>
</feature>